<dbReference type="PANTHER" id="PTHR21399">
    <property type="entry name" value="CHLORIDE CONDUCTANCE REGULATORY PROTEIN ICLN"/>
    <property type="match status" value="1"/>
</dbReference>
<dbReference type="GO" id="GO:0000387">
    <property type="term" value="P:spliceosomal snRNP assembly"/>
    <property type="evidence" value="ECO:0007669"/>
    <property type="project" value="TreeGrafter"/>
</dbReference>
<dbReference type="GO" id="GO:0034715">
    <property type="term" value="C:pICln-Sm protein complex"/>
    <property type="evidence" value="ECO:0007669"/>
    <property type="project" value="TreeGrafter"/>
</dbReference>
<evidence type="ECO:0000313" key="6">
    <source>
        <dbReference type="Proteomes" id="UP001162131"/>
    </source>
</evidence>
<evidence type="ECO:0000256" key="3">
    <source>
        <dbReference type="ARBA" id="ARBA00022490"/>
    </source>
</evidence>
<dbReference type="InterPro" id="IPR011993">
    <property type="entry name" value="PH-like_dom_sf"/>
</dbReference>
<dbReference type="AlphaFoldDB" id="A0AAU9IGV7"/>
<evidence type="ECO:0000313" key="5">
    <source>
        <dbReference type="EMBL" id="CAG9311019.1"/>
    </source>
</evidence>
<dbReference type="PANTHER" id="PTHR21399:SF0">
    <property type="entry name" value="METHYLOSOME SUBUNIT PICLN"/>
    <property type="match status" value="1"/>
</dbReference>
<evidence type="ECO:0000256" key="1">
    <source>
        <dbReference type="ARBA" id="ARBA00004123"/>
    </source>
</evidence>
<proteinExistence type="predicted"/>
<accession>A0AAU9IGV7</accession>
<dbReference type="Gene3D" id="2.30.29.30">
    <property type="entry name" value="Pleckstrin-homology domain (PH domain)/Phosphotyrosine-binding domain (PTB)"/>
    <property type="match status" value="1"/>
</dbReference>
<keyword evidence="4" id="KW-0539">Nucleus</keyword>
<dbReference type="Pfam" id="PF03517">
    <property type="entry name" value="Voldacs"/>
    <property type="match status" value="1"/>
</dbReference>
<dbReference type="Proteomes" id="UP001162131">
    <property type="component" value="Unassembled WGS sequence"/>
</dbReference>
<dbReference type="InterPro" id="IPR039924">
    <property type="entry name" value="ICln/Lot5/Saf5"/>
</dbReference>
<protein>
    <submittedName>
        <fullName evidence="5">Uncharacterized protein</fullName>
    </submittedName>
</protein>
<comment type="caution">
    <text evidence="5">The sequence shown here is derived from an EMBL/GenBank/DDBJ whole genome shotgun (WGS) entry which is preliminary data.</text>
</comment>
<evidence type="ECO:0000256" key="4">
    <source>
        <dbReference type="ARBA" id="ARBA00023242"/>
    </source>
</evidence>
<dbReference type="GO" id="GO:0005829">
    <property type="term" value="C:cytosol"/>
    <property type="evidence" value="ECO:0007669"/>
    <property type="project" value="TreeGrafter"/>
</dbReference>
<dbReference type="GO" id="GO:0005681">
    <property type="term" value="C:spliceosomal complex"/>
    <property type="evidence" value="ECO:0007669"/>
    <property type="project" value="TreeGrafter"/>
</dbReference>
<comment type="subcellular location">
    <subcellularLocation>
        <location evidence="2">Cytoplasm</location>
    </subcellularLocation>
    <subcellularLocation>
        <location evidence="1">Nucleus</location>
    </subcellularLocation>
</comment>
<gene>
    <name evidence="5" type="ORF">BSTOLATCC_MIC2725</name>
</gene>
<dbReference type="EMBL" id="CAJZBQ010000003">
    <property type="protein sequence ID" value="CAG9311019.1"/>
    <property type="molecule type" value="Genomic_DNA"/>
</dbReference>
<sequence>MGDTEIMLFQNEELRYENSQVSFDIIDSSGTKMHNGLGKFCITTQRVYFSNSQGVWEKALEEIGVHAISRDPRNFGAPCLYCQLLAEDICQWIFIPQDQNELKPMFGIFTQCVSNAPCESSHMEEDL</sequence>
<dbReference type="GO" id="GO:0045292">
    <property type="term" value="P:mRNA cis splicing, via spliceosome"/>
    <property type="evidence" value="ECO:0007669"/>
    <property type="project" value="TreeGrafter"/>
</dbReference>
<evidence type="ECO:0000256" key="2">
    <source>
        <dbReference type="ARBA" id="ARBA00004496"/>
    </source>
</evidence>
<keyword evidence="3" id="KW-0963">Cytoplasm</keyword>
<reference evidence="5" key="1">
    <citation type="submission" date="2021-09" db="EMBL/GenBank/DDBJ databases">
        <authorList>
            <consortium name="AG Swart"/>
            <person name="Singh M."/>
            <person name="Singh A."/>
            <person name="Seah K."/>
            <person name="Emmerich C."/>
        </authorList>
    </citation>
    <scope>NUCLEOTIDE SEQUENCE</scope>
    <source>
        <strain evidence="5">ATCC30299</strain>
    </source>
</reference>
<name>A0AAU9IGV7_9CILI</name>
<keyword evidence="6" id="KW-1185">Reference proteome</keyword>
<organism evidence="5 6">
    <name type="scientific">Blepharisma stoltei</name>
    <dbReference type="NCBI Taxonomy" id="1481888"/>
    <lineage>
        <taxon>Eukaryota</taxon>
        <taxon>Sar</taxon>
        <taxon>Alveolata</taxon>
        <taxon>Ciliophora</taxon>
        <taxon>Postciliodesmatophora</taxon>
        <taxon>Heterotrichea</taxon>
        <taxon>Heterotrichida</taxon>
        <taxon>Blepharismidae</taxon>
        <taxon>Blepharisma</taxon>
    </lineage>
</organism>